<dbReference type="eggNOG" id="COG0619">
    <property type="taxonomic scope" value="Bacteria"/>
</dbReference>
<keyword evidence="4 5" id="KW-0472">Membrane</keyword>
<evidence type="ECO:0000256" key="5">
    <source>
        <dbReference type="SAM" id="Phobius"/>
    </source>
</evidence>
<dbReference type="OrthoDB" id="8075495at2"/>
<feature type="transmembrane region" description="Helical" evidence="5">
    <location>
        <begin position="47"/>
        <end position="68"/>
    </location>
</feature>
<dbReference type="EMBL" id="CP001843">
    <property type="protein sequence ID" value="AEF83974.1"/>
    <property type="molecule type" value="Genomic_DNA"/>
</dbReference>
<sequence length="187" mass="21576">MKNLLILLLFLGYTFIVFFTSNYYILGAYCLINIFVMILVHVKVKPALRYTAGILPFIIFAAAINFFLEDTNTALLFFIRLLVVCNVTHSFKYILSTTQLANAIETLFYPLKLFRVNPKDISLMICICIAFIPVLSRELEQIKQGLQAKGMEMRIKNVKYVLKPFLYGVFKRTDEISDALRAKAYME</sequence>
<gene>
    <name evidence="7" type="ordered locus">TREPR_3129</name>
</gene>
<evidence type="ECO:0000313" key="7">
    <source>
        <dbReference type="EMBL" id="AEF83974.1"/>
    </source>
</evidence>
<dbReference type="PANTHER" id="PTHR33514:SF13">
    <property type="entry name" value="PROTEIN ABCI12, CHLOROPLASTIC"/>
    <property type="match status" value="1"/>
</dbReference>
<protein>
    <submittedName>
        <fullName evidence="6">Putative ABC-type transport protein</fullName>
    </submittedName>
    <submittedName>
        <fullName evidence="7">Putative cobalt transport permease, CbiQ family</fullName>
    </submittedName>
</protein>
<dbReference type="GO" id="GO:0005886">
    <property type="term" value="C:plasma membrane"/>
    <property type="evidence" value="ECO:0007669"/>
    <property type="project" value="UniProtKB-ARBA"/>
</dbReference>
<evidence type="ECO:0000256" key="4">
    <source>
        <dbReference type="ARBA" id="ARBA00023136"/>
    </source>
</evidence>
<comment type="subcellular location">
    <subcellularLocation>
        <location evidence="1">Membrane</location>
        <topology evidence="1">Multi-pass membrane protein</topology>
    </subcellularLocation>
</comment>
<evidence type="ECO:0000313" key="6">
    <source>
        <dbReference type="EMBL" id="ADJ19576.1"/>
    </source>
</evidence>
<dbReference type="PANTHER" id="PTHR33514">
    <property type="entry name" value="PROTEIN ABCI12, CHLOROPLASTIC"/>
    <property type="match status" value="1"/>
</dbReference>
<evidence type="ECO:0000256" key="2">
    <source>
        <dbReference type="ARBA" id="ARBA00022692"/>
    </source>
</evidence>
<keyword evidence="8" id="KW-1185">Reference proteome</keyword>
<reference evidence="8" key="1">
    <citation type="submission" date="2009-12" db="EMBL/GenBank/DDBJ databases">
        <title>Complete sequence of Treponema primitia strain ZAS-2.</title>
        <authorList>
            <person name="Tetu S.G."/>
            <person name="Matson E."/>
            <person name="Ren Q."/>
            <person name="Seshadri R."/>
            <person name="Elbourne L."/>
            <person name="Hassan K.A."/>
            <person name="Durkin A."/>
            <person name="Radune D."/>
            <person name="Mohamoud Y."/>
            <person name="Shay R."/>
            <person name="Jin S."/>
            <person name="Zhang X."/>
            <person name="Lucey K."/>
            <person name="Ballor N.R."/>
            <person name="Ottesen E."/>
            <person name="Rosenthal R."/>
            <person name="Allen A."/>
            <person name="Leadbetter J.R."/>
            <person name="Paulsen I.T."/>
        </authorList>
    </citation>
    <scope>NUCLEOTIDE SEQUENCE [LARGE SCALE GENOMIC DNA]</scope>
    <source>
        <strain evidence="8">ATCC BAA-887 / DSM 12427 / ZAS-2</strain>
    </source>
</reference>
<dbReference type="STRING" id="545694.TREPR_3129"/>
<reference evidence="6" key="3">
    <citation type="journal article" date="2010" name="Environ. Microbiol.">
        <title>Selenium controls transcription of paralogous formate dehydrogenase genes in the termite gut acetogen, Treponema primitia.</title>
        <authorList>
            <person name="Matson E.G."/>
            <person name="Zhang X."/>
            <person name="Leadbetter J.R."/>
        </authorList>
    </citation>
    <scope>NUCLEOTIDE SEQUENCE</scope>
    <source>
        <strain evidence="6">ZAS-2</strain>
    </source>
</reference>
<dbReference type="EMBL" id="FJ479768">
    <property type="protein sequence ID" value="ADJ19576.1"/>
    <property type="molecule type" value="Genomic_DNA"/>
</dbReference>
<reference evidence="7" key="2">
    <citation type="submission" date="2009-12" db="EMBL/GenBank/DDBJ databases">
        <authorList>
            <person name="Tetu S.G."/>
            <person name="Matson E."/>
            <person name="Ren Q."/>
            <person name="Seshadri R."/>
            <person name="Elbourne L."/>
            <person name="Hassan K.A."/>
            <person name="Durkin A."/>
            <person name="Radune D."/>
            <person name="Mohamoud Y."/>
            <person name="Shay R."/>
            <person name="Jin S."/>
            <person name="Zhang X."/>
            <person name="Lucey K."/>
            <person name="Ballor N.R."/>
            <person name="Ottesen E."/>
            <person name="Rosenthal R."/>
            <person name="Allen A."/>
            <person name="Leadbetter J.R."/>
            <person name="Paulsen I.T."/>
        </authorList>
    </citation>
    <scope>NUCLEOTIDE SEQUENCE</scope>
    <source>
        <strain evidence="7">ZAS-2</strain>
    </source>
</reference>
<keyword evidence="3 5" id="KW-1133">Transmembrane helix</keyword>
<reference evidence="7 8" key="4">
    <citation type="journal article" date="2011" name="ISME J.">
        <title>RNA-seq reveals cooperative metabolic interactions between two termite-gut spirochete species in co-culture.</title>
        <authorList>
            <person name="Rosenthal A.Z."/>
            <person name="Matson E.G."/>
            <person name="Eldar A."/>
            <person name="Leadbetter J.R."/>
        </authorList>
    </citation>
    <scope>NUCLEOTIDE SEQUENCE [LARGE SCALE GENOMIC DNA]</scope>
    <source>
        <strain evidence="8">ATCC BAA-887 / DSM 12427 / ZAS-2</strain>
        <strain evidence="7">ZAS-2</strain>
    </source>
</reference>
<dbReference type="InterPro" id="IPR003339">
    <property type="entry name" value="ABC/ECF_trnsptr_transmembrane"/>
</dbReference>
<dbReference type="HOGENOM" id="CLU_1447053_0_0_12"/>
<organism evidence="6">
    <name type="scientific">Treponema primitia (strain ATCC BAA-887 / DSM 12427 / ZAS-2)</name>
    <dbReference type="NCBI Taxonomy" id="545694"/>
    <lineage>
        <taxon>Bacteria</taxon>
        <taxon>Pseudomonadati</taxon>
        <taxon>Spirochaetota</taxon>
        <taxon>Spirochaetia</taxon>
        <taxon>Spirochaetales</taxon>
        <taxon>Treponemataceae</taxon>
        <taxon>Treponema</taxon>
    </lineage>
</organism>
<name>D8L132_TREPZ</name>
<proteinExistence type="predicted"/>
<evidence type="ECO:0000256" key="1">
    <source>
        <dbReference type="ARBA" id="ARBA00004141"/>
    </source>
</evidence>
<dbReference type="KEGG" id="tpi:TREPR_3129"/>
<dbReference type="RefSeq" id="WP_015707134.1">
    <property type="nucleotide sequence ID" value="NC_015578.1"/>
</dbReference>
<dbReference type="CDD" id="cd16914">
    <property type="entry name" value="EcfT"/>
    <property type="match status" value="1"/>
</dbReference>
<feature type="transmembrane region" description="Helical" evidence="5">
    <location>
        <begin position="74"/>
        <end position="95"/>
    </location>
</feature>
<dbReference type="AlphaFoldDB" id="D8L132"/>
<dbReference type="Proteomes" id="UP000009223">
    <property type="component" value="Chromosome"/>
</dbReference>
<evidence type="ECO:0000313" key="8">
    <source>
        <dbReference type="Proteomes" id="UP000009223"/>
    </source>
</evidence>
<accession>D8L132</accession>
<evidence type="ECO:0000256" key="3">
    <source>
        <dbReference type="ARBA" id="ARBA00022989"/>
    </source>
</evidence>
<keyword evidence="2 5" id="KW-0812">Transmembrane</keyword>
<dbReference type="Pfam" id="PF02361">
    <property type="entry name" value="CbiQ"/>
    <property type="match status" value="1"/>
</dbReference>